<organism evidence="1 2">
    <name type="scientific">Streptomyces tamarix</name>
    <dbReference type="NCBI Taxonomy" id="3078565"/>
    <lineage>
        <taxon>Bacteria</taxon>
        <taxon>Bacillati</taxon>
        <taxon>Actinomycetota</taxon>
        <taxon>Actinomycetes</taxon>
        <taxon>Kitasatosporales</taxon>
        <taxon>Streptomycetaceae</taxon>
        <taxon>Streptomyces</taxon>
    </lineage>
</organism>
<evidence type="ECO:0000313" key="1">
    <source>
        <dbReference type="EMBL" id="MDT9682734.1"/>
    </source>
</evidence>
<keyword evidence="2" id="KW-1185">Reference proteome</keyword>
<dbReference type="EMBL" id="JAWCTQ010000011">
    <property type="protein sequence ID" value="MDT9682734.1"/>
    <property type="molecule type" value="Genomic_DNA"/>
</dbReference>
<reference evidence="1 2" key="1">
    <citation type="submission" date="2023-09" db="EMBL/GenBank/DDBJ databases">
        <title>Streptomyces sp. nov.: A antagonism against Alternaria gaisen Producing Streptochlin, Isolated from Tamarix root soil.</title>
        <authorList>
            <person name="Chen Y."/>
        </authorList>
    </citation>
    <scope>NUCLEOTIDE SEQUENCE [LARGE SCALE GENOMIC DNA]</scope>
    <source>
        <strain evidence="1 2">TRM76323</strain>
    </source>
</reference>
<sequence>MNVHVPLPSELHRSQVYVDWVRAHDPGAEPAALALLDEVGRGVHRAREKPGRYVEGLERRARELPPAHRPWFWDTVAHRLCGWSDRYAGRAFALARKAVREHTLPVDTAWHAANVRLLAGAGALPAKELSDHQRWLASVFDAGEAHEEFLRVLAAWAASPGELPADLARRVRASARAAGLGTAEDARVLARAVGGARGRALPDALLDAVAALLEEHPQDDGVYAALVDVFPDSRGDAAAWLRLLLRSGAADAVVAGRVTPEGGVAGWLGRYTRAYSHGRRGGGVFRQRMPKELFDLVARFAPRLRAAGVPVRLHEDRYRYPGLDADLLDACLAEGVAVEDPGDAVRLEFWGARSRRDLKALAADPVFGRRLEGTVHAGLRGGGTAITRMPENAGIAAEVRARVEALLGEVRGGGVAAADEAVDELAKLLDRPTATALDGVEEALAALDLSGPLARALRAGLPEELGWPALEAVVDGFGPGGVRGVTCTWPVLTVYGRDRAVAVDHAGRRASCAFAVPEDATMHVAHFAGGRFLVSWTTEEGGSYGTHAFWSDRPDEVFEPEHRIGLRPFDGLVDGAFGYQFASADGGGRHDGSRVLRPGDRDGVDHRELQMSDGTRLWSARVFEGDWERVDPVTGALLGDRTPPAFHRDGEVPPGRAVFADSLTLAALPPGAPPSPLGQDGRLVGCRVLYRTPYAGPSPTDFLLEGIDGRRGRFRSVKPGRRPWGIVRMPAGGEDAVLVEPDDVRVHAVEDGSLLWEAHGFPGGERHRWRRPSGHAVGPVPPPAYWHFLTPRDEASSKALRAVDDGAVRALLDAARGEGGGAAVRAELARVLPEVTEPRVAAGVVRASLLAADVLRRREELSRRVAAMRSGPVVALPDEVPDTVLLPALHGLLPALRPYEAHTARPLPATLTAVAADGRRLRGEIDEETRSLAPPAPPGEWAALVGRIDAVAWRAAVETTDGGERAALAALLRTWSGQPFAERGGRWRTGRAPYGSLDACRSAGGVLVTGAERGGTARFLQRAADPVPEGADDVVAVAVDRDDAARLPRLLELVERHGPLPLAPEALDVFARRTGVRRPFAALVLGGLPRRERYDDDRKMLRSKPYAVPKAVAEAYVTLWNGLDARKRAAVLAAGVPEDPAELWADGGMTAAAERMARVWTELVGSAVYVDEELAGAVEADLGLGPDWARSLVTGEPPAGVPGRDGTGFVLVGNRMGGLTVHEAAADGTAGAYVGPRVLDERLVSLVVWALTERPVGDPAVASAVALHAWLRGFMDDPRTLVPLYGERRLAETLAADPAVPPYTGSVLPCPQPPVEGAAPVTGVYDDGAFVVAVPSGDVFLRTAALGDPERLERAVRLCGGLGRRWLLEKIERLVEIRAGGVVRMVERAAATPVRPGGYEPNPALSVPGLVAEAAGALGVGADAAALYLQLLALARPTDRNVRRWNGWSAARHRAAQAELVAVGAVETGRRARAGRTAFVPGPWTEVKAPELPLETAKLAAHRASVSRKEVSSAGVRLLPLVPPHELFAGAWAARPGA</sequence>
<name>A0ABU3QJ24_9ACTN</name>
<comment type="caution">
    <text evidence="1">The sequence shown here is derived from an EMBL/GenBank/DDBJ whole genome shotgun (WGS) entry which is preliminary data.</text>
</comment>
<proteinExistence type="predicted"/>
<dbReference type="RefSeq" id="WP_315877814.1">
    <property type="nucleotide sequence ID" value="NZ_JAWCTQ010000011.1"/>
</dbReference>
<gene>
    <name evidence="1" type="ORF">RND61_11730</name>
</gene>
<dbReference type="Proteomes" id="UP001250181">
    <property type="component" value="Unassembled WGS sequence"/>
</dbReference>
<evidence type="ECO:0008006" key="3">
    <source>
        <dbReference type="Google" id="ProtNLM"/>
    </source>
</evidence>
<protein>
    <recommendedName>
        <fullName evidence="3">DNA-binding protein</fullName>
    </recommendedName>
</protein>
<accession>A0ABU3QJ24</accession>
<evidence type="ECO:0000313" key="2">
    <source>
        <dbReference type="Proteomes" id="UP001250181"/>
    </source>
</evidence>